<dbReference type="Proteomes" id="UP001222027">
    <property type="component" value="Unassembled WGS sequence"/>
</dbReference>
<reference evidence="10 11" key="1">
    <citation type="submission" date="2022-12" db="EMBL/GenBank/DDBJ databases">
        <title>Chromosome-scale assembly of the Ensete ventricosum genome.</title>
        <authorList>
            <person name="Dussert Y."/>
            <person name="Stocks J."/>
            <person name="Wendawek A."/>
            <person name="Woldeyes F."/>
            <person name="Nichols R.A."/>
            <person name="Borrell J.S."/>
        </authorList>
    </citation>
    <scope>NUCLEOTIDE SEQUENCE [LARGE SCALE GENOMIC DNA]</scope>
    <source>
        <strain evidence="11">cv. Maze</strain>
        <tissue evidence="10">Seeds</tissue>
    </source>
</reference>
<keyword evidence="6" id="KW-0063">Aspartyl esterase</keyword>
<comment type="caution">
    <text evidence="10">The sequence shown here is derived from an EMBL/GenBank/DDBJ whole genome shotgun (WGS) entry which is preliminary data.</text>
</comment>
<dbReference type="NCBIfam" id="TIGR01614">
    <property type="entry name" value="PME_inhib"/>
    <property type="match status" value="1"/>
</dbReference>
<dbReference type="EMBL" id="JAQQAF010000007">
    <property type="protein sequence ID" value="KAJ8471188.1"/>
    <property type="molecule type" value="Genomic_DNA"/>
</dbReference>
<dbReference type="SUPFAM" id="SSF101148">
    <property type="entry name" value="Plant invertase/pectin methylesterase inhibitor"/>
    <property type="match status" value="1"/>
</dbReference>
<dbReference type="EC" id="3.1.1.11" evidence="4"/>
<keyword evidence="11" id="KW-1185">Reference proteome</keyword>
<dbReference type="SMART" id="SM00856">
    <property type="entry name" value="PMEI"/>
    <property type="match status" value="1"/>
</dbReference>
<proteinExistence type="inferred from homology"/>
<evidence type="ECO:0000256" key="7">
    <source>
        <dbReference type="ARBA" id="ARBA00023157"/>
    </source>
</evidence>
<comment type="similarity">
    <text evidence="2">In the N-terminal section; belongs to the PMEI family.</text>
</comment>
<keyword evidence="8" id="KW-0325">Glycoprotein</keyword>
<dbReference type="InterPro" id="IPR000070">
    <property type="entry name" value="Pectinesterase_cat"/>
</dbReference>
<dbReference type="Pfam" id="PF01095">
    <property type="entry name" value="Pectinesterase"/>
    <property type="match status" value="1"/>
</dbReference>
<evidence type="ECO:0000256" key="4">
    <source>
        <dbReference type="ARBA" id="ARBA00013229"/>
    </source>
</evidence>
<dbReference type="AlphaFoldDB" id="A0AAV8QJP3"/>
<dbReference type="InterPro" id="IPR035513">
    <property type="entry name" value="Invertase/methylesterase_inhib"/>
</dbReference>
<keyword evidence="7" id="KW-1015">Disulfide bond</keyword>
<dbReference type="SUPFAM" id="SSF51126">
    <property type="entry name" value="Pectin lyase-like"/>
    <property type="match status" value="1"/>
</dbReference>
<dbReference type="FunFam" id="1.20.140.40:FF:000010">
    <property type="entry name" value="Pectinesterase"/>
    <property type="match status" value="1"/>
</dbReference>
<dbReference type="GO" id="GO:0042545">
    <property type="term" value="P:cell wall modification"/>
    <property type="evidence" value="ECO:0007669"/>
    <property type="project" value="InterPro"/>
</dbReference>
<dbReference type="Gene3D" id="1.20.140.40">
    <property type="entry name" value="Invertase/pectin methylesterase inhibitor family protein"/>
    <property type="match status" value="1"/>
</dbReference>
<evidence type="ECO:0000256" key="8">
    <source>
        <dbReference type="ARBA" id="ARBA00023180"/>
    </source>
</evidence>
<evidence type="ECO:0000313" key="11">
    <source>
        <dbReference type="Proteomes" id="UP001222027"/>
    </source>
</evidence>
<evidence type="ECO:0000256" key="2">
    <source>
        <dbReference type="ARBA" id="ARBA00006027"/>
    </source>
</evidence>
<protein>
    <recommendedName>
        <fullName evidence="4">pectinesterase</fullName>
        <ecNumber evidence="4">3.1.1.11</ecNumber>
    </recommendedName>
</protein>
<dbReference type="PANTHER" id="PTHR31707">
    <property type="entry name" value="PECTINESTERASE"/>
    <property type="match status" value="1"/>
</dbReference>
<evidence type="ECO:0000256" key="1">
    <source>
        <dbReference type="ARBA" id="ARBA00005184"/>
    </source>
</evidence>
<evidence type="ECO:0000313" key="10">
    <source>
        <dbReference type="EMBL" id="KAJ8471188.1"/>
    </source>
</evidence>
<gene>
    <name evidence="10" type="ORF">OPV22_025531</name>
</gene>
<keyword evidence="5" id="KW-0378">Hydrolase</keyword>
<comment type="similarity">
    <text evidence="3">In the C-terminal section; belongs to the pectinesterase family.</text>
</comment>
<dbReference type="InterPro" id="IPR012334">
    <property type="entry name" value="Pectin_lyas_fold"/>
</dbReference>
<comment type="pathway">
    <text evidence="1">Glycan metabolism; pectin degradation; 2-dehydro-3-deoxy-D-gluconate from pectin: step 1/5.</text>
</comment>
<evidence type="ECO:0000256" key="6">
    <source>
        <dbReference type="ARBA" id="ARBA00023085"/>
    </source>
</evidence>
<dbReference type="Gene3D" id="2.160.20.10">
    <property type="entry name" value="Single-stranded right-handed beta-helix, Pectin lyase-like"/>
    <property type="match status" value="1"/>
</dbReference>
<dbReference type="InterPro" id="IPR006501">
    <property type="entry name" value="Pectinesterase_inhib_dom"/>
</dbReference>
<evidence type="ECO:0000256" key="5">
    <source>
        <dbReference type="ARBA" id="ARBA00022801"/>
    </source>
</evidence>
<evidence type="ECO:0000259" key="9">
    <source>
        <dbReference type="SMART" id="SM00856"/>
    </source>
</evidence>
<dbReference type="GO" id="GO:0004857">
    <property type="term" value="F:enzyme inhibitor activity"/>
    <property type="evidence" value="ECO:0007669"/>
    <property type="project" value="InterPro"/>
</dbReference>
<evidence type="ECO:0000256" key="3">
    <source>
        <dbReference type="ARBA" id="ARBA00007786"/>
    </source>
</evidence>
<feature type="domain" description="Pectinesterase inhibitor" evidence="9">
    <location>
        <begin position="48"/>
        <end position="210"/>
    </location>
</feature>
<dbReference type="CDD" id="cd15798">
    <property type="entry name" value="PMEI-like_3"/>
    <property type="match status" value="1"/>
</dbReference>
<dbReference type="GO" id="GO:0030599">
    <property type="term" value="F:pectinesterase activity"/>
    <property type="evidence" value="ECO:0007669"/>
    <property type="project" value="UniProtKB-EC"/>
</dbReference>
<dbReference type="InterPro" id="IPR011050">
    <property type="entry name" value="Pectin_lyase_fold/virulence"/>
</dbReference>
<name>A0AAV8QJP3_ENSVE</name>
<sequence length="431" mass="46434">MAAASSLLHNLKKSRRKLLILLFSSVLLLALIATVTTLFFSRSSSVSTSHVILHRSCGATRYPSLCLSAISSSPSLLSSISSHRDVILASLNLTASAVHRSVLHVHSLSSAYANLTARERTALADCLDMFHVSLDELRRTANDLRVLPVATKDHPRPLPADPEILVSAAMSNQESCLDGFSHDQLDRRLRGSLIAELTHVMHMCSNALGMIKGLPGRAGVHRRKAMGLGVDKEGWPEWMGEEDRRRMAAEEVAADAVVAGDGTGDYSTVGEAVAAAPSKSQKRYVIRIKAGTYAENVEVPKKKTNIMFVGDGRETTVITGSRNVVDGSTTFRSATLAVVGEGFLARGLRIENTAGPSKHQAVALRVGADFSAFYDCDILGYQDTLYIHSLRQFFRGCLIQAEAAEFTPGSFIAGSSWLEATGFPYSLGLSS</sequence>
<organism evidence="10 11">
    <name type="scientific">Ensete ventricosum</name>
    <name type="common">Abyssinian banana</name>
    <name type="synonym">Musa ensete</name>
    <dbReference type="NCBI Taxonomy" id="4639"/>
    <lineage>
        <taxon>Eukaryota</taxon>
        <taxon>Viridiplantae</taxon>
        <taxon>Streptophyta</taxon>
        <taxon>Embryophyta</taxon>
        <taxon>Tracheophyta</taxon>
        <taxon>Spermatophyta</taxon>
        <taxon>Magnoliopsida</taxon>
        <taxon>Liliopsida</taxon>
        <taxon>Zingiberales</taxon>
        <taxon>Musaceae</taxon>
        <taxon>Ensete</taxon>
    </lineage>
</organism>
<dbReference type="Pfam" id="PF04043">
    <property type="entry name" value="PMEI"/>
    <property type="match status" value="1"/>
</dbReference>
<accession>A0AAV8QJP3</accession>